<evidence type="ECO:0000256" key="6">
    <source>
        <dbReference type="ARBA" id="ARBA00023136"/>
    </source>
</evidence>
<sequence>MSKAEREEEQQPEEAEAESGLIYSTFVSTASFLRPYAPQIVPVVVCTFFIPIILAISGFAGYVVWSNLSTKWETPIYLQYGDGTPPNAQFVVPSLHSQQQYDVSLHLVVPASESNLALGNFMASLTLNTTNNKTLATVRRPAVAVTTNSWWIFGPRNTIDIDVPLLKSFVAGTSSLLADIQLGRRDNWKNLGTGEGRELSVISASLQGIAVPHGVRGLAIRFPLLSSLTAAFIFLTICSLILGVCILPVMLPDVPEDAKDLRKRSSTSSIPFPPSEKARRKKRSQFSRRSSEAASPSSSQSVKEEESVASIPPAEEPTPERLRQRKISTRRENEGDSQ</sequence>
<keyword evidence="2 8" id="KW-0812">Transmembrane</keyword>
<keyword evidence="5" id="KW-0443">Lipid metabolism</keyword>
<evidence type="ECO:0008006" key="11">
    <source>
        <dbReference type="Google" id="ProtNLM"/>
    </source>
</evidence>
<dbReference type="GO" id="GO:0006629">
    <property type="term" value="P:lipid metabolic process"/>
    <property type="evidence" value="ECO:0007669"/>
    <property type="project" value="UniProtKB-KW"/>
</dbReference>
<dbReference type="CDD" id="cd23995">
    <property type="entry name" value="Seipin_BSCL2_like"/>
    <property type="match status" value="1"/>
</dbReference>
<dbReference type="AlphaFoldDB" id="A0A9W8M8Z3"/>
<dbReference type="EMBL" id="JANBPK010001665">
    <property type="protein sequence ID" value="KAJ2921142.1"/>
    <property type="molecule type" value="Genomic_DNA"/>
</dbReference>
<keyword evidence="3" id="KW-0256">Endoplasmic reticulum</keyword>
<comment type="subcellular location">
    <subcellularLocation>
        <location evidence="1">Endoplasmic reticulum membrane</location>
        <topology evidence="1">Multi-pass membrane protein</topology>
    </subcellularLocation>
</comment>
<feature type="transmembrane region" description="Helical" evidence="8">
    <location>
        <begin position="228"/>
        <end position="251"/>
    </location>
</feature>
<feature type="compositionally biased region" description="Basic and acidic residues" evidence="7">
    <location>
        <begin position="329"/>
        <end position="338"/>
    </location>
</feature>
<proteinExistence type="predicted"/>
<protein>
    <recommendedName>
        <fullName evidence="11">Adipose-regulatory protein</fullName>
    </recommendedName>
</protein>
<dbReference type="Pfam" id="PF06775">
    <property type="entry name" value="Seipin"/>
    <property type="match status" value="1"/>
</dbReference>
<feature type="non-terminal residue" evidence="9">
    <location>
        <position position="1"/>
    </location>
</feature>
<feature type="compositionally biased region" description="Low complexity" evidence="7">
    <location>
        <begin position="292"/>
        <end position="301"/>
    </location>
</feature>
<keyword evidence="4 8" id="KW-1133">Transmembrane helix</keyword>
<evidence type="ECO:0000256" key="8">
    <source>
        <dbReference type="SAM" id="Phobius"/>
    </source>
</evidence>
<dbReference type="GO" id="GO:0005789">
    <property type="term" value="C:endoplasmic reticulum membrane"/>
    <property type="evidence" value="ECO:0007669"/>
    <property type="project" value="UniProtKB-SubCell"/>
</dbReference>
<evidence type="ECO:0000256" key="1">
    <source>
        <dbReference type="ARBA" id="ARBA00004477"/>
    </source>
</evidence>
<evidence type="ECO:0000256" key="3">
    <source>
        <dbReference type="ARBA" id="ARBA00022824"/>
    </source>
</evidence>
<evidence type="ECO:0000256" key="2">
    <source>
        <dbReference type="ARBA" id="ARBA00022692"/>
    </source>
</evidence>
<evidence type="ECO:0000256" key="5">
    <source>
        <dbReference type="ARBA" id="ARBA00023098"/>
    </source>
</evidence>
<reference evidence="9" key="1">
    <citation type="submission" date="2022-06" db="EMBL/GenBank/DDBJ databases">
        <title>Genome Sequence of Candolleomyces eurysporus.</title>
        <authorList>
            <person name="Buettner E."/>
        </authorList>
    </citation>
    <scope>NUCLEOTIDE SEQUENCE</scope>
    <source>
        <strain evidence="9">VTCC 930004</strain>
    </source>
</reference>
<name>A0A9W8M8Z3_9AGAR</name>
<evidence type="ECO:0000313" key="10">
    <source>
        <dbReference type="Proteomes" id="UP001140091"/>
    </source>
</evidence>
<evidence type="ECO:0000313" key="9">
    <source>
        <dbReference type="EMBL" id="KAJ2921142.1"/>
    </source>
</evidence>
<evidence type="ECO:0000256" key="4">
    <source>
        <dbReference type="ARBA" id="ARBA00022989"/>
    </source>
</evidence>
<dbReference type="PANTHER" id="PTHR21212">
    <property type="entry name" value="BERNARDINELLI-SEIP CONGENITAL LIPODYSTROPHY 2 HOMOLOG BSCL2 PROTEIN"/>
    <property type="match status" value="1"/>
</dbReference>
<dbReference type="InterPro" id="IPR009617">
    <property type="entry name" value="Seipin"/>
</dbReference>
<accession>A0A9W8M8Z3</accession>
<comment type="caution">
    <text evidence="9">The sequence shown here is derived from an EMBL/GenBank/DDBJ whole genome shotgun (WGS) entry which is preliminary data.</text>
</comment>
<dbReference type="GO" id="GO:0140042">
    <property type="term" value="P:lipid droplet formation"/>
    <property type="evidence" value="ECO:0007669"/>
    <property type="project" value="UniProtKB-ARBA"/>
</dbReference>
<feature type="transmembrane region" description="Helical" evidence="8">
    <location>
        <begin position="40"/>
        <end position="65"/>
    </location>
</feature>
<evidence type="ECO:0000256" key="7">
    <source>
        <dbReference type="SAM" id="MobiDB-lite"/>
    </source>
</evidence>
<feature type="region of interest" description="Disordered" evidence="7">
    <location>
        <begin position="259"/>
        <end position="338"/>
    </location>
</feature>
<dbReference type="Proteomes" id="UP001140091">
    <property type="component" value="Unassembled WGS sequence"/>
</dbReference>
<dbReference type="OrthoDB" id="3990054at2759"/>
<keyword evidence="6 8" id="KW-0472">Membrane</keyword>
<keyword evidence="10" id="KW-1185">Reference proteome</keyword>
<dbReference type="PANTHER" id="PTHR21212:SF0">
    <property type="entry name" value="SEIPIN"/>
    <property type="match status" value="1"/>
</dbReference>
<organism evidence="9 10">
    <name type="scientific">Candolleomyces eurysporus</name>
    <dbReference type="NCBI Taxonomy" id="2828524"/>
    <lineage>
        <taxon>Eukaryota</taxon>
        <taxon>Fungi</taxon>
        <taxon>Dikarya</taxon>
        <taxon>Basidiomycota</taxon>
        <taxon>Agaricomycotina</taxon>
        <taxon>Agaricomycetes</taxon>
        <taxon>Agaricomycetidae</taxon>
        <taxon>Agaricales</taxon>
        <taxon>Agaricineae</taxon>
        <taxon>Psathyrellaceae</taxon>
        <taxon>Candolleomyces</taxon>
    </lineage>
</organism>
<gene>
    <name evidence="9" type="ORF">H1R20_g15952</name>
</gene>